<dbReference type="PANTHER" id="PTHR45436">
    <property type="entry name" value="SENSOR HISTIDINE KINASE YKOH"/>
    <property type="match status" value="1"/>
</dbReference>
<evidence type="ECO:0000259" key="14">
    <source>
        <dbReference type="PROSITE" id="PS50885"/>
    </source>
</evidence>
<dbReference type="SMART" id="SM00388">
    <property type="entry name" value="HisKA"/>
    <property type="match status" value="1"/>
</dbReference>
<dbReference type="Proteomes" id="UP000030664">
    <property type="component" value="Unassembled WGS sequence"/>
</dbReference>
<dbReference type="FunFam" id="1.10.287.130:FF:000001">
    <property type="entry name" value="Two-component sensor histidine kinase"/>
    <property type="match status" value="1"/>
</dbReference>
<evidence type="ECO:0000256" key="9">
    <source>
        <dbReference type="ARBA" id="ARBA00022989"/>
    </source>
</evidence>
<dbReference type="InterPro" id="IPR036890">
    <property type="entry name" value="HATPase_C_sf"/>
</dbReference>
<dbReference type="InterPro" id="IPR005467">
    <property type="entry name" value="His_kinase_dom"/>
</dbReference>
<comment type="catalytic activity">
    <reaction evidence="1">
        <text>ATP + protein L-histidine = ADP + protein N-phospho-L-histidine.</text>
        <dbReference type="EC" id="2.7.13.3"/>
    </reaction>
</comment>
<evidence type="ECO:0000256" key="12">
    <source>
        <dbReference type="SAM" id="Phobius"/>
    </source>
</evidence>
<dbReference type="PRINTS" id="PR00344">
    <property type="entry name" value="BCTRLSENSOR"/>
</dbReference>
<dbReference type="InterPro" id="IPR050428">
    <property type="entry name" value="TCS_sensor_his_kinase"/>
</dbReference>
<gene>
    <name evidence="15" type="ORF">AS25_07215</name>
</gene>
<keyword evidence="8 15" id="KW-0418">Kinase</keyword>
<evidence type="ECO:0000256" key="3">
    <source>
        <dbReference type="ARBA" id="ARBA00004236"/>
    </source>
</evidence>
<feature type="transmembrane region" description="Helical" evidence="12">
    <location>
        <begin position="20"/>
        <end position="40"/>
    </location>
</feature>
<comment type="subcellular location">
    <subcellularLocation>
        <location evidence="3">Cell membrane</location>
    </subcellularLocation>
</comment>
<dbReference type="InterPro" id="IPR003594">
    <property type="entry name" value="HATPase_dom"/>
</dbReference>
<evidence type="ECO:0000313" key="16">
    <source>
        <dbReference type="Proteomes" id="UP000030664"/>
    </source>
</evidence>
<proteinExistence type="predicted"/>
<dbReference type="RefSeq" id="WP_035963800.1">
    <property type="nucleotide sequence ID" value="NZ_JAQDQR010000003.1"/>
</dbReference>
<dbReference type="AlphaFoldDB" id="A0A0B0DEF9"/>
<feature type="domain" description="HAMP" evidence="14">
    <location>
        <begin position="189"/>
        <end position="242"/>
    </location>
</feature>
<dbReference type="SMART" id="SM00387">
    <property type="entry name" value="HATPase_c"/>
    <property type="match status" value="1"/>
</dbReference>
<reference evidence="15 16" key="1">
    <citation type="submission" date="2014-09" db="EMBL/GenBank/DDBJ databases">
        <title>High-quality draft genome sequence of Kocuria marina SO9-6, an actinobacterium isolated from a copper mine.</title>
        <authorList>
            <person name="Castro D.B."/>
            <person name="Pereira L.B."/>
            <person name="Silva M.V."/>
            <person name="Silva B.P."/>
            <person name="Zanardi B.R."/>
            <person name="Carlos C."/>
            <person name="Belgini D.R."/>
            <person name="Limache E.G."/>
            <person name="Lacerda G.V."/>
            <person name="Nery M.B."/>
            <person name="Gomes M.B."/>
            <person name="Souza S."/>
            <person name="Silva T.M."/>
            <person name="Rodrigues V.D."/>
            <person name="Paulino L.C."/>
            <person name="Vicentini R."/>
            <person name="Ferraz L.F."/>
            <person name="Ottoboni L.M."/>
        </authorList>
    </citation>
    <scope>NUCLEOTIDE SEQUENCE [LARGE SCALE GENOMIC DNA]</scope>
    <source>
        <strain evidence="15 16">SO9-6</strain>
    </source>
</reference>
<organism evidence="15 16">
    <name type="scientific">Kocuria marina</name>
    <dbReference type="NCBI Taxonomy" id="223184"/>
    <lineage>
        <taxon>Bacteria</taxon>
        <taxon>Bacillati</taxon>
        <taxon>Actinomycetota</taxon>
        <taxon>Actinomycetes</taxon>
        <taxon>Micrococcales</taxon>
        <taxon>Micrococcaceae</taxon>
        <taxon>Kocuria</taxon>
    </lineage>
</organism>
<keyword evidence="7 12" id="KW-0812">Transmembrane</keyword>
<keyword evidence="11 12" id="KW-0472">Membrane</keyword>
<dbReference type="EC" id="2.7.13.3" evidence="4"/>
<dbReference type="PANTHER" id="PTHR45436:SF5">
    <property type="entry name" value="SENSOR HISTIDINE KINASE TRCS"/>
    <property type="match status" value="1"/>
</dbReference>
<keyword evidence="5" id="KW-0597">Phosphoprotein</keyword>
<comment type="cofactor">
    <cofactor evidence="2">
        <name>a divalent metal cation</name>
        <dbReference type="ChEBI" id="CHEBI:60240"/>
    </cofactor>
</comment>
<dbReference type="Gene3D" id="3.30.565.10">
    <property type="entry name" value="Histidine kinase-like ATPase, C-terminal domain"/>
    <property type="match status" value="1"/>
</dbReference>
<dbReference type="GO" id="GO:0000155">
    <property type="term" value="F:phosphorelay sensor kinase activity"/>
    <property type="evidence" value="ECO:0007669"/>
    <property type="project" value="InterPro"/>
</dbReference>
<dbReference type="GO" id="GO:0005509">
    <property type="term" value="F:calcium ion binding"/>
    <property type="evidence" value="ECO:0007669"/>
    <property type="project" value="UniProtKB-ARBA"/>
</dbReference>
<dbReference type="GO" id="GO:0005886">
    <property type="term" value="C:plasma membrane"/>
    <property type="evidence" value="ECO:0007669"/>
    <property type="project" value="UniProtKB-SubCell"/>
</dbReference>
<dbReference type="FunFam" id="3.30.565.10:FF:000006">
    <property type="entry name" value="Sensor histidine kinase WalK"/>
    <property type="match status" value="1"/>
</dbReference>
<dbReference type="PROSITE" id="PS50885">
    <property type="entry name" value="HAMP"/>
    <property type="match status" value="1"/>
</dbReference>
<evidence type="ECO:0000259" key="13">
    <source>
        <dbReference type="PROSITE" id="PS50109"/>
    </source>
</evidence>
<dbReference type="SUPFAM" id="SSF158472">
    <property type="entry name" value="HAMP domain-like"/>
    <property type="match status" value="1"/>
</dbReference>
<dbReference type="SUPFAM" id="SSF55874">
    <property type="entry name" value="ATPase domain of HSP90 chaperone/DNA topoisomerase II/histidine kinase"/>
    <property type="match status" value="1"/>
</dbReference>
<evidence type="ECO:0000256" key="4">
    <source>
        <dbReference type="ARBA" id="ARBA00012438"/>
    </source>
</evidence>
<dbReference type="eggNOG" id="COG5000">
    <property type="taxonomic scope" value="Bacteria"/>
</dbReference>
<evidence type="ECO:0000256" key="7">
    <source>
        <dbReference type="ARBA" id="ARBA00022692"/>
    </source>
</evidence>
<dbReference type="SMART" id="SM00304">
    <property type="entry name" value="HAMP"/>
    <property type="match status" value="1"/>
</dbReference>
<dbReference type="InterPro" id="IPR004358">
    <property type="entry name" value="Sig_transdc_His_kin-like_C"/>
</dbReference>
<protein>
    <recommendedName>
        <fullName evidence="4">histidine kinase</fullName>
        <ecNumber evidence="4">2.7.13.3</ecNumber>
    </recommendedName>
</protein>
<evidence type="ECO:0000256" key="1">
    <source>
        <dbReference type="ARBA" id="ARBA00000085"/>
    </source>
</evidence>
<comment type="caution">
    <text evidence="15">The sequence shown here is derived from an EMBL/GenBank/DDBJ whole genome shotgun (WGS) entry which is preliminary data.</text>
</comment>
<dbReference type="eggNOG" id="COG5002">
    <property type="taxonomic scope" value="Bacteria"/>
</dbReference>
<dbReference type="Pfam" id="PF02518">
    <property type="entry name" value="HATPase_c"/>
    <property type="match status" value="1"/>
</dbReference>
<evidence type="ECO:0000313" key="15">
    <source>
        <dbReference type="EMBL" id="KHE74557.1"/>
    </source>
</evidence>
<dbReference type="InterPro" id="IPR003661">
    <property type="entry name" value="HisK_dim/P_dom"/>
</dbReference>
<evidence type="ECO:0000256" key="11">
    <source>
        <dbReference type="ARBA" id="ARBA00023136"/>
    </source>
</evidence>
<dbReference type="EMBL" id="JROM01000021">
    <property type="protein sequence ID" value="KHE74557.1"/>
    <property type="molecule type" value="Genomic_DNA"/>
</dbReference>
<evidence type="ECO:0000256" key="10">
    <source>
        <dbReference type="ARBA" id="ARBA00023012"/>
    </source>
</evidence>
<keyword evidence="9 12" id="KW-1133">Transmembrane helix</keyword>
<dbReference type="CDD" id="cd06225">
    <property type="entry name" value="HAMP"/>
    <property type="match status" value="1"/>
</dbReference>
<dbReference type="Gene3D" id="1.10.287.130">
    <property type="match status" value="1"/>
</dbReference>
<evidence type="ECO:0000256" key="5">
    <source>
        <dbReference type="ARBA" id="ARBA00022553"/>
    </source>
</evidence>
<feature type="transmembrane region" description="Helical" evidence="12">
    <location>
        <begin position="160"/>
        <end position="188"/>
    </location>
</feature>
<accession>A0A0B0DEF9</accession>
<dbReference type="Gene3D" id="6.10.340.10">
    <property type="match status" value="1"/>
</dbReference>
<dbReference type="PROSITE" id="PS50109">
    <property type="entry name" value="HIS_KIN"/>
    <property type="match status" value="1"/>
</dbReference>
<dbReference type="Pfam" id="PF00512">
    <property type="entry name" value="HisKA"/>
    <property type="match status" value="1"/>
</dbReference>
<keyword evidence="10" id="KW-0902">Two-component regulatory system</keyword>
<sequence length="490" mass="52591">MNVLTRRFRSASLRSQLMALTGLLLAISISVTTLVAVSVLRDSLVTSMDQELRGSVNTVAPVLTGALQGDVTTPVPNSGYLLDQHGNVVASARSGTGTSPDSSSPDLSGMTLDYVMAHDGQAETVGSVGAPERKWRVVPTKLTAFDMSVVVAEPLDRTTAIISGVGLLTFSFGLATLLAAMTVGWVMVTRAFQPLRQVEATAARIAEGDLSQRMEGYNPQTEIGQLSGSLNAMLGHIEDAFDARTRSETKLRRFVADASHELRTPLVSIRGYSELYRHGALQTPEDVGKAMERIESESKRMTQLVEDLLTLARLDERRVATTRPVDLLHLAYDAASDAHATAPDRTVRVVGLQDSQPEAAWVHGDESKLRQVVANLITNALRYTPAGSPLELAVGLESAVDGQFTSVLQVRDHGPGIDREDAERVFERFYRADSSRTRETGGTGLGLSIVAAIIAQHDGAVKLEETDGGGATFTVRIPHTKPVDEDPADA</sequence>
<dbReference type="SUPFAM" id="SSF47384">
    <property type="entry name" value="Homodimeric domain of signal transducing histidine kinase"/>
    <property type="match status" value="1"/>
</dbReference>
<evidence type="ECO:0000256" key="6">
    <source>
        <dbReference type="ARBA" id="ARBA00022679"/>
    </source>
</evidence>
<dbReference type="InterPro" id="IPR036097">
    <property type="entry name" value="HisK_dim/P_sf"/>
</dbReference>
<dbReference type="CDD" id="cd00075">
    <property type="entry name" value="HATPase"/>
    <property type="match status" value="1"/>
</dbReference>
<dbReference type="InterPro" id="IPR003660">
    <property type="entry name" value="HAMP_dom"/>
</dbReference>
<dbReference type="STRING" id="223184.AS25_07215"/>
<name>A0A0B0DEF9_9MICC</name>
<dbReference type="CDD" id="cd00082">
    <property type="entry name" value="HisKA"/>
    <property type="match status" value="1"/>
</dbReference>
<dbReference type="Pfam" id="PF00672">
    <property type="entry name" value="HAMP"/>
    <property type="match status" value="1"/>
</dbReference>
<evidence type="ECO:0000256" key="8">
    <source>
        <dbReference type="ARBA" id="ARBA00022777"/>
    </source>
</evidence>
<evidence type="ECO:0000256" key="2">
    <source>
        <dbReference type="ARBA" id="ARBA00001968"/>
    </source>
</evidence>
<keyword evidence="6" id="KW-0808">Transferase</keyword>
<feature type="domain" description="Histidine kinase" evidence="13">
    <location>
        <begin position="257"/>
        <end position="481"/>
    </location>
</feature>